<dbReference type="InterPro" id="IPR005467">
    <property type="entry name" value="His_kinase_dom"/>
</dbReference>
<proteinExistence type="predicted"/>
<dbReference type="Proteomes" id="UP000249354">
    <property type="component" value="Unassembled WGS sequence"/>
</dbReference>
<protein>
    <recommendedName>
        <fullName evidence="2">histidine kinase</fullName>
        <ecNumber evidence="2">2.7.13.3</ecNumber>
    </recommendedName>
</protein>
<dbReference type="Pfam" id="PF02518">
    <property type="entry name" value="HATPase_c"/>
    <property type="match status" value="1"/>
</dbReference>
<dbReference type="SUPFAM" id="SSF47384">
    <property type="entry name" value="Homodimeric domain of signal transducing histidine kinase"/>
    <property type="match status" value="1"/>
</dbReference>
<keyword evidence="6" id="KW-0902">Two-component regulatory system</keyword>
<keyword evidence="3" id="KW-0597">Phosphoprotein</keyword>
<dbReference type="Gene3D" id="3.30.565.10">
    <property type="entry name" value="Histidine kinase-like ATPase, C-terminal domain"/>
    <property type="match status" value="1"/>
</dbReference>
<keyword evidence="5" id="KW-0418">Kinase</keyword>
<dbReference type="InterPro" id="IPR003661">
    <property type="entry name" value="HisK_dim/P_dom"/>
</dbReference>
<dbReference type="Gene3D" id="1.10.287.130">
    <property type="match status" value="1"/>
</dbReference>
<dbReference type="GO" id="GO:0007234">
    <property type="term" value="P:osmosensory signaling via phosphorelay pathway"/>
    <property type="evidence" value="ECO:0007669"/>
    <property type="project" value="TreeGrafter"/>
</dbReference>
<dbReference type="PANTHER" id="PTHR42878">
    <property type="entry name" value="TWO-COMPONENT HISTIDINE KINASE"/>
    <property type="match status" value="1"/>
</dbReference>
<comment type="catalytic activity">
    <reaction evidence="1">
        <text>ATP + protein L-histidine = ADP + protein N-phospho-L-histidine.</text>
        <dbReference type="EC" id="2.7.13.3"/>
    </reaction>
</comment>
<dbReference type="PRINTS" id="PR00344">
    <property type="entry name" value="BCTRLSENSOR"/>
</dbReference>
<dbReference type="InterPro" id="IPR036890">
    <property type="entry name" value="HATPase_C_sf"/>
</dbReference>
<keyword evidence="4" id="KW-0808">Transferase</keyword>
<dbReference type="InterPro" id="IPR004358">
    <property type="entry name" value="Sig_transdc_His_kin-like_C"/>
</dbReference>
<evidence type="ECO:0000256" key="5">
    <source>
        <dbReference type="ARBA" id="ARBA00022777"/>
    </source>
</evidence>
<gene>
    <name evidence="8" type="ORF">DCF25_00900</name>
</gene>
<comment type="caution">
    <text evidence="8">The sequence shown here is derived from an EMBL/GenBank/DDBJ whole genome shotgun (WGS) entry which is preliminary data.</text>
</comment>
<dbReference type="Pfam" id="PF00512">
    <property type="entry name" value="HisKA"/>
    <property type="match status" value="1"/>
</dbReference>
<evidence type="ECO:0000313" key="9">
    <source>
        <dbReference type="Proteomes" id="UP000249354"/>
    </source>
</evidence>
<dbReference type="EMBL" id="QBMC01000003">
    <property type="protein sequence ID" value="PZO23214.1"/>
    <property type="molecule type" value="Genomic_DNA"/>
</dbReference>
<evidence type="ECO:0000256" key="2">
    <source>
        <dbReference type="ARBA" id="ARBA00012438"/>
    </source>
</evidence>
<sequence>MISELTNSDTRSSPNYKAYGHIVLATYRGRNATVLREVLEAESMVCVHAASVEAVAEAIETNAALVVVTEEVFTNQAAAEQIGRCLNDQPSWSDIPVIILMRDYQRFADCLGLMNQTAHQRSVLLLELPLKRQIFAAMVRACLQNRQRQYALRDTLYQLQESNRTLESFSYTAAHELRNPLGIMTSSFDLLARMALDAKQQKIVGMGQRTAKSMNQVLGALLDYGKMRSQGTESFLPVDMNKVLEESVSNFQQLIKDRQAKVSWSKLPVVLGARQLLVQLVSNLVKNAIVHNEAALPTITIAAEPRPATSLQAARWLFLVSDNGPGVAPDDQEKIFAMFNRAGKSRAEGSGIGLALCRRVVEQHQGEIGVRSVVGEGSTFYFDLAQVGESDVG</sequence>
<evidence type="ECO:0000256" key="1">
    <source>
        <dbReference type="ARBA" id="ARBA00000085"/>
    </source>
</evidence>
<evidence type="ECO:0000256" key="4">
    <source>
        <dbReference type="ARBA" id="ARBA00022679"/>
    </source>
</evidence>
<evidence type="ECO:0000259" key="7">
    <source>
        <dbReference type="PROSITE" id="PS50109"/>
    </source>
</evidence>
<dbReference type="InterPro" id="IPR003594">
    <property type="entry name" value="HATPase_dom"/>
</dbReference>
<dbReference type="PROSITE" id="PS50109">
    <property type="entry name" value="HIS_KIN"/>
    <property type="match status" value="1"/>
</dbReference>
<dbReference type="SMART" id="SM00388">
    <property type="entry name" value="HisKA"/>
    <property type="match status" value="1"/>
</dbReference>
<accession>A0A2W4UST4</accession>
<dbReference type="SUPFAM" id="SSF55874">
    <property type="entry name" value="ATPase domain of HSP90 chaperone/DNA topoisomerase II/histidine kinase"/>
    <property type="match status" value="1"/>
</dbReference>
<organism evidence="8 9">
    <name type="scientific">Leptolyngbya foveolarum</name>
    <dbReference type="NCBI Taxonomy" id="47253"/>
    <lineage>
        <taxon>Bacteria</taxon>
        <taxon>Bacillati</taxon>
        <taxon>Cyanobacteriota</taxon>
        <taxon>Cyanophyceae</taxon>
        <taxon>Leptolyngbyales</taxon>
        <taxon>Leptolyngbyaceae</taxon>
        <taxon>Leptolyngbya group</taxon>
        <taxon>Leptolyngbya</taxon>
    </lineage>
</organism>
<dbReference type="PANTHER" id="PTHR42878:SF15">
    <property type="entry name" value="BACTERIOPHYTOCHROME"/>
    <property type="match status" value="1"/>
</dbReference>
<dbReference type="EC" id="2.7.13.3" evidence="2"/>
<dbReference type="GO" id="GO:0000156">
    <property type="term" value="F:phosphorelay response regulator activity"/>
    <property type="evidence" value="ECO:0007669"/>
    <property type="project" value="TreeGrafter"/>
</dbReference>
<dbReference type="SMART" id="SM00387">
    <property type="entry name" value="HATPase_c"/>
    <property type="match status" value="1"/>
</dbReference>
<dbReference type="CDD" id="cd00082">
    <property type="entry name" value="HisKA"/>
    <property type="match status" value="1"/>
</dbReference>
<feature type="domain" description="Histidine kinase" evidence="7">
    <location>
        <begin position="172"/>
        <end position="388"/>
    </location>
</feature>
<dbReference type="InterPro" id="IPR036097">
    <property type="entry name" value="HisK_dim/P_sf"/>
</dbReference>
<evidence type="ECO:0000313" key="8">
    <source>
        <dbReference type="EMBL" id="PZO23214.1"/>
    </source>
</evidence>
<dbReference type="AlphaFoldDB" id="A0A2W4UST4"/>
<evidence type="ECO:0000256" key="3">
    <source>
        <dbReference type="ARBA" id="ARBA00022553"/>
    </source>
</evidence>
<reference evidence="8 9" key="2">
    <citation type="submission" date="2018-06" db="EMBL/GenBank/DDBJ databases">
        <title>Metagenomic assembly of (sub)arctic Cyanobacteria and their associated microbiome from non-axenic cultures.</title>
        <authorList>
            <person name="Baurain D."/>
        </authorList>
    </citation>
    <scope>NUCLEOTIDE SEQUENCE [LARGE SCALE GENOMIC DNA]</scope>
    <source>
        <strain evidence="8">ULC129bin1</strain>
    </source>
</reference>
<dbReference type="InterPro" id="IPR050351">
    <property type="entry name" value="BphY/WalK/GraS-like"/>
</dbReference>
<evidence type="ECO:0000256" key="6">
    <source>
        <dbReference type="ARBA" id="ARBA00023012"/>
    </source>
</evidence>
<reference evidence="9" key="1">
    <citation type="submission" date="2018-04" db="EMBL/GenBank/DDBJ databases">
        <authorList>
            <person name="Cornet L."/>
        </authorList>
    </citation>
    <scope>NUCLEOTIDE SEQUENCE [LARGE SCALE GENOMIC DNA]</scope>
</reference>
<dbReference type="GO" id="GO:0030295">
    <property type="term" value="F:protein kinase activator activity"/>
    <property type="evidence" value="ECO:0007669"/>
    <property type="project" value="TreeGrafter"/>
</dbReference>
<name>A0A2W4UST4_9CYAN</name>
<dbReference type="GO" id="GO:0000155">
    <property type="term" value="F:phosphorelay sensor kinase activity"/>
    <property type="evidence" value="ECO:0007669"/>
    <property type="project" value="InterPro"/>
</dbReference>